<evidence type="ECO:0000313" key="2">
    <source>
        <dbReference type="Proteomes" id="UP001521116"/>
    </source>
</evidence>
<proteinExistence type="predicted"/>
<sequence>MEARIVSVEQQLQGLVQAQRLLTSVLGSAKSFSLPVDVQKLLDQWDGYASKVLVTVTEAYEKLSTDESSSEGDISLTSSVTSIDTFEAETLEKLASDILDVIQSYGQHLAPKDGETQASGWIGKPMFMKKVMQQLEKGQAIRMILPAFPWKSINKVDKVTGVLPDLGEELALARLNQLCEDIKSVYPLGGEIHIATDGALFDDAVGISDEETWAYGEGLMEIVRSKGYDKHIKMLRIMDIAGLVTSGQILDKNLYFSLVAQCRTNLIKTYGRTEEEVHEMMRDDPDTLSTYCGFVRFLESDLRHSAVAKAAKSGNAYRKCVKKVAIQMMIRAESFTKMLQDKCPDYLRLSIHPSSGAVKLSVPLIIQGSGEFARTPWHSSVAVALDGSYSTVHAKDVRDTHSLVYREDGQAYYFREKSELWDCEDEEVFFEPVYPNRLIIRPRKDALVEKCLSDEQVERLMKLKVAHSKGSVVVMGFSNAAVVNAATPLH</sequence>
<gene>
    <name evidence="1" type="ORF">SLS56_009840</name>
</gene>
<comment type="caution">
    <text evidence="1">The sequence shown here is derived from an EMBL/GenBank/DDBJ whole genome shotgun (WGS) entry which is preliminary data.</text>
</comment>
<dbReference type="EMBL" id="JAJVDC020000175">
    <property type="protein sequence ID" value="KAL1620027.1"/>
    <property type="molecule type" value="Genomic_DNA"/>
</dbReference>
<evidence type="ECO:0008006" key="3">
    <source>
        <dbReference type="Google" id="ProtNLM"/>
    </source>
</evidence>
<accession>A0ABR3SG89</accession>
<keyword evidence="2" id="KW-1185">Reference proteome</keyword>
<dbReference type="InterPro" id="IPR007817">
    <property type="entry name" value="Isocyanide_synthase_DIT1"/>
</dbReference>
<dbReference type="PANTHER" id="PTHR37285">
    <property type="entry name" value="SPORE WALL MATURATION PROTEIN DIT1"/>
    <property type="match status" value="1"/>
</dbReference>
<dbReference type="Pfam" id="PF05141">
    <property type="entry name" value="DIT1_PvcA"/>
    <property type="match status" value="1"/>
</dbReference>
<dbReference type="Proteomes" id="UP001521116">
    <property type="component" value="Unassembled WGS sequence"/>
</dbReference>
<dbReference type="PANTHER" id="PTHR37285:SF5">
    <property type="entry name" value="SPORE WALL MATURATION PROTEIN DIT1"/>
    <property type="match status" value="1"/>
</dbReference>
<name>A0ABR3SG89_9PEZI</name>
<protein>
    <recommendedName>
        <fullName evidence="3">Pyoverdine dityrosine biosynthesis</fullName>
    </recommendedName>
</protein>
<reference evidence="1 2" key="1">
    <citation type="submission" date="2024-02" db="EMBL/GenBank/DDBJ databases">
        <title>De novo assembly and annotation of 12 fungi associated with fruit tree decline syndrome in Ontario, Canada.</title>
        <authorList>
            <person name="Sulman M."/>
            <person name="Ellouze W."/>
            <person name="Ilyukhin E."/>
        </authorList>
    </citation>
    <scope>NUCLEOTIDE SEQUENCE [LARGE SCALE GENOMIC DNA]</scope>
    <source>
        <strain evidence="1 2">M1-105</strain>
    </source>
</reference>
<evidence type="ECO:0000313" key="1">
    <source>
        <dbReference type="EMBL" id="KAL1620027.1"/>
    </source>
</evidence>
<organism evidence="1 2">
    <name type="scientific">Neofusicoccum ribis</name>
    <dbReference type="NCBI Taxonomy" id="45134"/>
    <lineage>
        <taxon>Eukaryota</taxon>
        <taxon>Fungi</taxon>
        <taxon>Dikarya</taxon>
        <taxon>Ascomycota</taxon>
        <taxon>Pezizomycotina</taxon>
        <taxon>Dothideomycetes</taxon>
        <taxon>Dothideomycetes incertae sedis</taxon>
        <taxon>Botryosphaeriales</taxon>
        <taxon>Botryosphaeriaceae</taxon>
        <taxon>Neofusicoccum</taxon>
    </lineage>
</organism>